<dbReference type="InterPro" id="IPR011009">
    <property type="entry name" value="Kinase-like_dom_sf"/>
</dbReference>
<dbReference type="EC" id="2.7.10.2" evidence="12"/>
<feature type="compositionally biased region" description="Low complexity" evidence="13">
    <location>
        <begin position="8"/>
        <end position="25"/>
    </location>
</feature>
<dbReference type="InterPro" id="IPR020635">
    <property type="entry name" value="Tyr_kinase_cat_dom"/>
</dbReference>
<dbReference type="Pfam" id="PF07714">
    <property type="entry name" value="PK_Tyr_Ser-Thr"/>
    <property type="match status" value="1"/>
</dbReference>
<evidence type="ECO:0000256" key="10">
    <source>
        <dbReference type="PROSITE-ProRule" id="PRU00191"/>
    </source>
</evidence>
<dbReference type="SMART" id="SM00252">
    <property type="entry name" value="SH2"/>
    <property type="match status" value="1"/>
</dbReference>
<sequence length="418" mass="47174">MLSTSTLSGGSFPTSTASSSSNGGLSTVAMRRASGNIQMPWFHGNITRDKTEKLLRGKSDGTFLIRESTNFPGDFTLCMAFNGKVEHYRVYQVNDQLTCDHEETFDNLTQLVSHYKRDADGLCHRLVTPMISESFRLSCEAANFEERQLEFRRAGLLLQRSELQTGDVIGHGEFGDVLIGSYKQRQVAVKVLKNGMTSDLLNEARFMIHLRHQHLVALVGVVLDASRDVYMLTEYMANGNLVDYLRSRGRHQVEKDQLILFALNVADGMAYMESCQLVHRDLAARNILLDENFGAKVSDFGLAQPANATEVDVVRGKFPIKWTAPEALRHSIFTNKSDVWSFGILLWEIFSFGRVPYPRIPIQDVVRHIEKGYRMESPEGCPPEIVTVMSETWALEAVTRPTFAQLVNRLRNILNLYT</sequence>
<dbReference type="InterPro" id="IPR001245">
    <property type="entry name" value="Ser-Thr/Tyr_kinase_cat_dom"/>
</dbReference>
<keyword evidence="7 10" id="KW-0727">SH2 domain</keyword>
<feature type="domain" description="Protein kinase" evidence="15">
    <location>
        <begin position="163"/>
        <end position="414"/>
    </location>
</feature>
<dbReference type="InterPro" id="IPR000980">
    <property type="entry name" value="SH2"/>
</dbReference>
<accession>A0A1I7YQ02</accession>
<keyword evidence="3 12" id="KW-0808">Transferase</keyword>
<dbReference type="SUPFAM" id="SSF56112">
    <property type="entry name" value="Protein kinase-like (PK-like)"/>
    <property type="match status" value="1"/>
</dbReference>
<dbReference type="InterPro" id="IPR035027">
    <property type="entry name" value="Csk-like_SH2"/>
</dbReference>
<evidence type="ECO:0000256" key="2">
    <source>
        <dbReference type="ARBA" id="ARBA00022490"/>
    </source>
</evidence>
<dbReference type="SMART" id="SM00219">
    <property type="entry name" value="TyrKc"/>
    <property type="match status" value="1"/>
</dbReference>
<dbReference type="GO" id="GO:0005524">
    <property type="term" value="F:ATP binding"/>
    <property type="evidence" value="ECO:0007669"/>
    <property type="project" value="UniProtKB-UniRule"/>
</dbReference>
<evidence type="ECO:0000256" key="8">
    <source>
        <dbReference type="ARBA" id="ARBA00023137"/>
    </source>
</evidence>
<name>A0A1I7YQ02_9BILA</name>
<evidence type="ECO:0000259" key="15">
    <source>
        <dbReference type="PROSITE" id="PS50011"/>
    </source>
</evidence>
<keyword evidence="2" id="KW-0963">Cytoplasm</keyword>
<organism evidence="16 17">
    <name type="scientific">Steinernema glaseri</name>
    <dbReference type="NCBI Taxonomy" id="37863"/>
    <lineage>
        <taxon>Eukaryota</taxon>
        <taxon>Metazoa</taxon>
        <taxon>Ecdysozoa</taxon>
        <taxon>Nematoda</taxon>
        <taxon>Chromadorea</taxon>
        <taxon>Rhabditida</taxon>
        <taxon>Tylenchina</taxon>
        <taxon>Panagrolaimomorpha</taxon>
        <taxon>Strongyloidoidea</taxon>
        <taxon>Steinernematidae</taxon>
        <taxon>Steinernema</taxon>
    </lineage>
</organism>
<dbReference type="PRINTS" id="PR00109">
    <property type="entry name" value="TYRKINASE"/>
</dbReference>
<dbReference type="Gene3D" id="3.30.505.10">
    <property type="entry name" value="SH2 domain"/>
    <property type="match status" value="1"/>
</dbReference>
<dbReference type="PROSITE" id="PS50001">
    <property type="entry name" value="SH2"/>
    <property type="match status" value="1"/>
</dbReference>
<dbReference type="FunFam" id="1.10.510.10:FF:000554">
    <property type="entry name" value="Predicted protein"/>
    <property type="match status" value="1"/>
</dbReference>
<evidence type="ECO:0000256" key="3">
    <source>
        <dbReference type="ARBA" id="ARBA00022679"/>
    </source>
</evidence>
<evidence type="ECO:0000256" key="11">
    <source>
        <dbReference type="PROSITE-ProRule" id="PRU10141"/>
    </source>
</evidence>
<dbReference type="InterPro" id="IPR036860">
    <property type="entry name" value="SH2_dom_sf"/>
</dbReference>
<dbReference type="CDD" id="cd09937">
    <property type="entry name" value="SH2_csk_like"/>
    <property type="match status" value="1"/>
</dbReference>
<evidence type="ECO:0000256" key="4">
    <source>
        <dbReference type="ARBA" id="ARBA00022741"/>
    </source>
</evidence>
<evidence type="ECO:0000259" key="14">
    <source>
        <dbReference type="PROSITE" id="PS50001"/>
    </source>
</evidence>
<keyword evidence="8 12" id="KW-0829">Tyrosine-protein kinase</keyword>
<comment type="catalytic activity">
    <reaction evidence="9 12">
        <text>L-tyrosyl-[protein] + ATP = O-phospho-L-tyrosyl-[protein] + ADP + H(+)</text>
        <dbReference type="Rhea" id="RHEA:10596"/>
        <dbReference type="Rhea" id="RHEA-COMP:10136"/>
        <dbReference type="Rhea" id="RHEA-COMP:20101"/>
        <dbReference type="ChEBI" id="CHEBI:15378"/>
        <dbReference type="ChEBI" id="CHEBI:30616"/>
        <dbReference type="ChEBI" id="CHEBI:46858"/>
        <dbReference type="ChEBI" id="CHEBI:61978"/>
        <dbReference type="ChEBI" id="CHEBI:456216"/>
        <dbReference type="EC" id="2.7.10.2"/>
    </reaction>
</comment>
<evidence type="ECO:0000313" key="16">
    <source>
        <dbReference type="Proteomes" id="UP000095287"/>
    </source>
</evidence>
<dbReference type="PANTHER" id="PTHR24418">
    <property type="entry name" value="TYROSINE-PROTEIN KINASE"/>
    <property type="match status" value="1"/>
</dbReference>
<dbReference type="AlphaFoldDB" id="A0A1I7YQ02"/>
<proteinExistence type="inferred from homology"/>
<reference evidence="17" key="1">
    <citation type="submission" date="2016-11" db="UniProtKB">
        <authorList>
            <consortium name="WormBaseParasite"/>
        </authorList>
    </citation>
    <scope>IDENTIFICATION</scope>
</reference>
<dbReference type="WBParaSite" id="L893_g18299.t1">
    <property type="protein sequence ID" value="L893_g18299.t1"/>
    <property type="gene ID" value="L893_g18299"/>
</dbReference>
<dbReference type="GO" id="GO:0005737">
    <property type="term" value="C:cytoplasm"/>
    <property type="evidence" value="ECO:0007669"/>
    <property type="project" value="UniProtKB-SubCell"/>
</dbReference>
<feature type="domain" description="SH2" evidence="14">
    <location>
        <begin position="41"/>
        <end position="130"/>
    </location>
</feature>
<dbReference type="PROSITE" id="PS50011">
    <property type="entry name" value="PROTEIN_KINASE_DOM"/>
    <property type="match status" value="1"/>
</dbReference>
<evidence type="ECO:0000256" key="5">
    <source>
        <dbReference type="ARBA" id="ARBA00022777"/>
    </source>
</evidence>
<dbReference type="InterPro" id="IPR000719">
    <property type="entry name" value="Prot_kinase_dom"/>
</dbReference>
<dbReference type="InterPro" id="IPR050198">
    <property type="entry name" value="Non-receptor_tyrosine_kinases"/>
</dbReference>
<dbReference type="PRINTS" id="PR00401">
    <property type="entry name" value="SH2DOMAIN"/>
</dbReference>
<dbReference type="PRINTS" id="PR00678">
    <property type="entry name" value="PI3KINASEP85"/>
</dbReference>
<evidence type="ECO:0000313" key="17">
    <source>
        <dbReference type="WBParaSite" id="L893_g18299.t1"/>
    </source>
</evidence>
<evidence type="ECO:0000256" key="1">
    <source>
        <dbReference type="ARBA" id="ARBA00004496"/>
    </source>
</evidence>
<feature type="binding site" evidence="11">
    <location>
        <position position="190"/>
    </location>
    <ligand>
        <name>ATP</name>
        <dbReference type="ChEBI" id="CHEBI:30616"/>
    </ligand>
</feature>
<evidence type="ECO:0000256" key="9">
    <source>
        <dbReference type="ARBA" id="ARBA00051245"/>
    </source>
</evidence>
<evidence type="ECO:0000256" key="12">
    <source>
        <dbReference type="RuleBase" id="RU362096"/>
    </source>
</evidence>
<keyword evidence="5 12" id="KW-0418">Kinase</keyword>
<dbReference type="PROSITE" id="PS00107">
    <property type="entry name" value="PROTEIN_KINASE_ATP"/>
    <property type="match status" value="1"/>
</dbReference>
<dbReference type="PROSITE" id="PS00109">
    <property type="entry name" value="PROTEIN_KINASE_TYR"/>
    <property type="match status" value="1"/>
</dbReference>
<keyword evidence="16" id="KW-1185">Reference proteome</keyword>
<dbReference type="Gene3D" id="1.10.510.10">
    <property type="entry name" value="Transferase(Phosphotransferase) domain 1"/>
    <property type="match status" value="1"/>
</dbReference>
<keyword evidence="4 11" id="KW-0547">Nucleotide-binding</keyword>
<dbReference type="SUPFAM" id="SSF55550">
    <property type="entry name" value="SH2 domain"/>
    <property type="match status" value="1"/>
</dbReference>
<dbReference type="InterPro" id="IPR017441">
    <property type="entry name" value="Protein_kinase_ATP_BS"/>
</dbReference>
<dbReference type="FunFam" id="3.30.505.10:FF:000023">
    <property type="entry name" value="Tyrosine-protein kinase"/>
    <property type="match status" value="1"/>
</dbReference>
<keyword evidence="6 11" id="KW-0067">ATP-binding</keyword>
<evidence type="ECO:0000256" key="7">
    <source>
        <dbReference type="ARBA" id="ARBA00022999"/>
    </source>
</evidence>
<evidence type="ECO:0000256" key="6">
    <source>
        <dbReference type="ARBA" id="ARBA00022840"/>
    </source>
</evidence>
<comment type="similarity">
    <text evidence="12">Belongs to the protein kinase superfamily. Tyr protein kinase family.</text>
</comment>
<dbReference type="GO" id="GO:0004715">
    <property type="term" value="F:non-membrane spanning protein tyrosine kinase activity"/>
    <property type="evidence" value="ECO:0007669"/>
    <property type="project" value="UniProtKB-EC"/>
</dbReference>
<dbReference type="InterPro" id="IPR008266">
    <property type="entry name" value="Tyr_kinase_AS"/>
</dbReference>
<dbReference type="Pfam" id="PF00017">
    <property type="entry name" value="SH2"/>
    <property type="match status" value="1"/>
</dbReference>
<protein>
    <recommendedName>
        <fullName evidence="12">Tyrosine-protein kinase</fullName>
        <ecNumber evidence="12">2.7.10.2</ecNumber>
    </recommendedName>
</protein>
<dbReference type="Proteomes" id="UP000095287">
    <property type="component" value="Unplaced"/>
</dbReference>
<evidence type="ECO:0000256" key="13">
    <source>
        <dbReference type="SAM" id="MobiDB-lite"/>
    </source>
</evidence>
<comment type="subcellular location">
    <subcellularLocation>
        <location evidence="1">Cytoplasm</location>
    </subcellularLocation>
</comment>
<feature type="region of interest" description="Disordered" evidence="13">
    <location>
        <begin position="1"/>
        <end position="25"/>
    </location>
</feature>